<keyword evidence="2" id="KW-1185">Reference proteome</keyword>
<name>A0A7W7PJY0_9ACTN</name>
<dbReference type="AlphaFoldDB" id="A0A7W7PJY0"/>
<reference evidence="1 2" key="1">
    <citation type="submission" date="2020-08" db="EMBL/GenBank/DDBJ databases">
        <title>Genomic Encyclopedia of Type Strains, Phase III (KMG-III): the genomes of soil and plant-associated and newly described type strains.</title>
        <authorList>
            <person name="Whitman W."/>
        </authorList>
    </citation>
    <scope>NUCLEOTIDE SEQUENCE [LARGE SCALE GENOMIC DNA]</scope>
    <source>
        <strain evidence="1 2">CECT 3266</strain>
    </source>
</reference>
<gene>
    <name evidence="1" type="ORF">FHS39_001663</name>
</gene>
<protein>
    <recommendedName>
        <fullName evidence="3">Cupin domain-containing protein</fullName>
    </recommendedName>
</protein>
<proteinExistence type="predicted"/>
<dbReference type="RefSeq" id="WP_184347845.1">
    <property type="nucleotide sequence ID" value="NZ_JACHJH010000002.1"/>
</dbReference>
<evidence type="ECO:0000313" key="2">
    <source>
        <dbReference type="Proteomes" id="UP000556084"/>
    </source>
</evidence>
<evidence type="ECO:0008006" key="3">
    <source>
        <dbReference type="Google" id="ProtNLM"/>
    </source>
</evidence>
<dbReference type="Proteomes" id="UP000556084">
    <property type="component" value="Unassembled WGS sequence"/>
</dbReference>
<organism evidence="1 2">
    <name type="scientific">Streptomyces olivoverticillatus</name>
    <dbReference type="NCBI Taxonomy" id="66427"/>
    <lineage>
        <taxon>Bacteria</taxon>
        <taxon>Bacillati</taxon>
        <taxon>Actinomycetota</taxon>
        <taxon>Actinomycetes</taxon>
        <taxon>Kitasatosporales</taxon>
        <taxon>Streptomycetaceae</taxon>
        <taxon>Streptomyces</taxon>
    </lineage>
</organism>
<sequence>MTSTTREEMPVTFQGEGVEVRTQDIGGGMTVMFMSAVKGTDLGPSLKGLPDDLCQCPHWGLLSKGRVRLRTKQGEEICEAGQAFYWGPGHAPEMLEDSEFVNFSPTEKLDVVLSHMKEQTA</sequence>
<dbReference type="EMBL" id="JACHJH010000002">
    <property type="protein sequence ID" value="MBB4892652.1"/>
    <property type="molecule type" value="Genomic_DNA"/>
</dbReference>
<evidence type="ECO:0000313" key="1">
    <source>
        <dbReference type="EMBL" id="MBB4892652.1"/>
    </source>
</evidence>
<comment type="caution">
    <text evidence="1">The sequence shown here is derived from an EMBL/GenBank/DDBJ whole genome shotgun (WGS) entry which is preliminary data.</text>
</comment>
<accession>A0A7W7PJY0</accession>